<dbReference type="InterPro" id="IPR029063">
    <property type="entry name" value="SAM-dependent_MTases_sf"/>
</dbReference>
<dbReference type="PANTHER" id="PTHR13369:SF0">
    <property type="entry name" value="GLUTATHIONE S-TRANSFERASE C-TERMINAL DOMAIN-CONTAINING PROTEIN"/>
    <property type="match status" value="1"/>
</dbReference>
<dbReference type="InterPro" id="IPR025714">
    <property type="entry name" value="Methyltranfer_dom"/>
</dbReference>
<dbReference type="GO" id="GO:0005737">
    <property type="term" value="C:cytoplasm"/>
    <property type="evidence" value="ECO:0007669"/>
    <property type="project" value="TreeGrafter"/>
</dbReference>
<dbReference type="Proteomes" id="UP000694866">
    <property type="component" value="Unplaced"/>
</dbReference>
<evidence type="ECO:0000259" key="1">
    <source>
        <dbReference type="Pfam" id="PF13679"/>
    </source>
</evidence>
<protein>
    <submittedName>
        <fullName evidence="3">Glutathione S-transferase C-terminal domain-containing protein homolog</fullName>
    </submittedName>
</protein>
<sequence>RSKRKYEQLENLSRPVLKLAKPGDVIVDFCSGSGHLGILIAYLRKDCTVILLENKEESLNRSKLRVKKLKLDNVRFYQCNLDYFKGKFDIGMSLHACGVATDLVIQHCIKRDAIFVSCPCCYGSVQNCHHISYPRSNFFKSVIMVRDYLIIGHAADQTHDEKNVKTKQGYHCMSIIDADRKLQAEECGYTVFISKLVPENCTPKNNLLVGIPGDSFVNNCIVSVLENVNLTSSPE</sequence>
<dbReference type="PANTHER" id="PTHR13369">
    <property type="match status" value="1"/>
</dbReference>
<accession>A0A9R1SZL9</accession>
<evidence type="ECO:0000313" key="3">
    <source>
        <dbReference type="RefSeq" id="XP_011300058.1"/>
    </source>
</evidence>
<dbReference type="GeneID" id="105264695"/>
<reference evidence="3" key="1">
    <citation type="submission" date="2025-08" db="UniProtKB">
        <authorList>
            <consortium name="RefSeq"/>
        </authorList>
    </citation>
    <scope>IDENTIFICATION</scope>
    <source>
        <strain evidence="3">USDA-PBARC FA_bdor</strain>
        <tissue evidence="3">Whole organism</tissue>
    </source>
</reference>
<keyword evidence="2" id="KW-1185">Reference proteome</keyword>
<evidence type="ECO:0000313" key="2">
    <source>
        <dbReference type="Proteomes" id="UP000694866"/>
    </source>
</evidence>
<dbReference type="SUPFAM" id="SSF53335">
    <property type="entry name" value="S-adenosyl-L-methionine-dependent methyltransferases"/>
    <property type="match status" value="1"/>
</dbReference>
<proteinExistence type="predicted"/>
<dbReference type="RefSeq" id="XP_011300058.1">
    <property type="nucleotide sequence ID" value="XM_011301756.1"/>
</dbReference>
<dbReference type="OrthoDB" id="206598at2759"/>
<dbReference type="CDD" id="cd02440">
    <property type="entry name" value="AdoMet_MTases"/>
    <property type="match status" value="1"/>
</dbReference>
<dbReference type="AlphaFoldDB" id="A0A9R1SZL9"/>
<dbReference type="KEGG" id="fas:105264695"/>
<feature type="non-terminal residue" evidence="3">
    <location>
        <position position="1"/>
    </location>
</feature>
<dbReference type="Pfam" id="PF13679">
    <property type="entry name" value="Methyltransf_32"/>
    <property type="match status" value="1"/>
</dbReference>
<dbReference type="Gene3D" id="3.40.50.150">
    <property type="entry name" value="Vaccinia Virus protein VP39"/>
    <property type="match status" value="1"/>
</dbReference>
<gene>
    <name evidence="3" type="primary">LOC105264695</name>
</gene>
<dbReference type="FunFam" id="3.40.50.150:FF:000725">
    <property type="entry name" value="Glutathione S-transferase, C-terminal domain-containing"/>
    <property type="match status" value="1"/>
</dbReference>
<feature type="domain" description="Methyltransferase" evidence="1">
    <location>
        <begin position="5"/>
        <end position="127"/>
    </location>
</feature>
<dbReference type="CTD" id="79807"/>
<name>A0A9R1SZL9_9HYME</name>
<organism evidence="2 3">
    <name type="scientific">Fopius arisanus</name>
    <dbReference type="NCBI Taxonomy" id="64838"/>
    <lineage>
        <taxon>Eukaryota</taxon>
        <taxon>Metazoa</taxon>
        <taxon>Ecdysozoa</taxon>
        <taxon>Arthropoda</taxon>
        <taxon>Hexapoda</taxon>
        <taxon>Insecta</taxon>
        <taxon>Pterygota</taxon>
        <taxon>Neoptera</taxon>
        <taxon>Endopterygota</taxon>
        <taxon>Hymenoptera</taxon>
        <taxon>Apocrita</taxon>
        <taxon>Ichneumonoidea</taxon>
        <taxon>Braconidae</taxon>
        <taxon>Opiinae</taxon>
        <taxon>Fopius</taxon>
    </lineage>
</organism>